<comment type="caution">
    <text evidence="7">The sequence shown here is derived from an EMBL/GenBank/DDBJ whole genome shotgun (WGS) entry which is preliminary data.</text>
</comment>
<feature type="domain" description="Homeobox" evidence="5">
    <location>
        <begin position="284"/>
        <end position="301"/>
    </location>
</feature>
<dbReference type="SMART" id="SM00389">
    <property type="entry name" value="HOX"/>
    <property type="match status" value="1"/>
</dbReference>
<dbReference type="SUPFAM" id="SSF46689">
    <property type="entry name" value="Homeodomain-like"/>
    <property type="match status" value="2"/>
</dbReference>
<name>A0A8J6HAZ5_TENMO</name>
<evidence type="ECO:0000259" key="5">
    <source>
        <dbReference type="PROSITE" id="PS50071"/>
    </source>
</evidence>
<protein>
    <recommendedName>
        <fullName evidence="9">Homeobox protein aristaless</fullName>
    </recommendedName>
</protein>
<keyword evidence="2 3" id="KW-0371">Homeobox</keyword>
<proteinExistence type="predicted"/>
<dbReference type="CDD" id="cd00086">
    <property type="entry name" value="homeodomain"/>
    <property type="match status" value="2"/>
</dbReference>
<dbReference type="PANTHER" id="PTHR24329:SF337">
    <property type="entry name" value="ARISTALESS RELATED HOMEOBOX"/>
    <property type="match status" value="1"/>
</dbReference>
<dbReference type="InterPro" id="IPR003654">
    <property type="entry name" value="OAR_dom"/>
</dbReference>
<dbReference type="Pfam" id="PF03826">
    <property type="entry name" value="OAR"/>
    <property type="match status" value="1"/>
</dbReference>
<organism evidence="7 8">
    <name type="scientific">Tenebrio molitor</name>
    <name type="common">Yellow mealworm beetle</name>
    <dbReference type="NCBI Taxonomy" id="7067"/>
    <lineage>
        <taxon>Eukaryota</taxon>
        <taxon>Metazoa</taxon>
        <taxon>Ecdysozoa</taxon>
        <taxon>Arthropoda</taxon>
        <taxon>Hexapoda</taxon>
        <taxon>Insecta</taxon>
        <taxon>Pterygota</taxon>
        <taxon>Neoptera</taxon>
        <taxon>Endopterygota</taxon>
        <taxon>Coleoptera</taxon>
        <taxon>Polyphaga</taxon>
        <taxon>Cucujiformia</taxon>
        <taxon>Tenebrionidae</taxon>
        <taxon>Tenebrio</taxon>
    </lineage>
</organism>
<feature type="domain" description="OAR" evidence="6">
    <location>
        <begin position="432"/>
        <end position="445"/>
    </location>
</feature>
<dbReference type="InterPro" id="IPR001356">
    <property type="entry name" value="HD"/>
</dbReference>
<evidence type="ECO:0000256" key="4">
    <source>
        <dbReference type="SAM" id="MobiDB-lite"/>
    </source>
</evidence>
<comment type="subcellular location">
    <subcellularLocation>
        <location evidence="1 2 3">Nucleus</location>
    </subcellularLocation>
</comment>
<dbReference type="GO" id="GO:0000981">
    <property type="term" value="F:DNA-binding transcription factor activity, RNA polymerase II-specific"/>
    <property type="evidence" value="ECO:0007669"/>
    <property type="project" value="TreeGrafter"/>
</dbReference>
<feature type="DNA-binding region" description="Homeobox" evidence="2">
    <location>
        <begin position="286"/>
        <end position="302"/>
    </location>
</feature>
<dbReference type="EMBL" id="JABDTM020027484">
    <property type="protein sequence ID" value="KAH0810438.1"/>
    <property type="molecule type" value="Genomic_DNA"/>
</dbReference>
<dbReference type="Proteomes" id="UP000719412">
    <property type="component" value="Unassembled WGS sequence"/>
</dbReference>
<dbReference type="PROSITE" id="PS50803">
    <property type="entry name" value="OAR"/>
    <property type="match status" value="1"/>
</dbReference>
<keyword evidence="2 3" id="KW-0539">Nucleus</keyword>
<feature type="compositionally biased region" description="Basic and acidic residues" evidence="4">
    <location>
        <begin position="10"/>
        <end position="38"/>
    </location>
</feature>
<dbReference type="AlphaFoldDB" id="A0A8J6HAZ5"/>
<evidence type="ECO:0000256" key="3">
    <source>
        <dbReference type="RuleBase" id="RU000682"/>
    </source>
</evidence>
<evidence type="ECO:0000259" key="6">
    <source>
        <dbReference type="PROSITE" id="PS50803"/>
    </source>
</evidence>
<feature type="region of interest" description="Disordered" evidence="4">
    <location>
        <begin position="229"/>
        <end position="272"/>
    </location>
</feature>
<dbReference type="GO" id="GO:0005634">
    <property type="term" value="C:nucleus"/>
    <property type="evidence" value="ECO:0007669"/>
    <property type="project" value="UniProtKB-SubCell"/>
</dbReference>
<evidence type="ECO:0008006" key="9">
    <source>
        <dbReference type="Google" id="ProtNLM"/>
    </source>
</evidence>
<keyword evidence="2 3" id="KW-0238">DNA-binding</keyword>
<dbReference type="PANTHER" id="PTHR24329">
    <property type="entry name" value="HOMEOBOX PROTEIN ARISTALESS"/>
    <property type="match status" value="1"/>
</dbReference>
<dbReference type="PROSITE" id="PS50071">
    <property type="entry name" value="HOMEOBOX_2"/>
    <property type="match status" value="1"/>
</dbReference>
<feature type="region of interest" description="Disordered" evidence="4">
    <location>
        <begin position="405"/>
        <end position="432"/>
    </location>
</feature>
<evidence type="ECO:0000256" key="2">
    <source>
        <dbReference type="PROSITE-ProRule" id="PRU00108"/>
    </source>
</evidence>
<dbReference type="Pfam" id="PF00046">
    <property type="entry name" value="Homeodomain"/>
    <property type="match status" value="1"/>
</dbReference>
<accession>A0A8J6HAZ5</accession>
<dbReference type="InterPro" id="IPR009057">
    <property type="entry name" value="Homeodomain-like_sf"/>
</dbReference>
<feature type="region of interest" description="Disordered" evidence="4">
    <location>
        <begin position="1"/>
        <end position="90"/>
    </location>
</feature>
<sequence length="459" mass="50979">MGQNEGDDEQEKRVWEREIVEGNKRKKVIKEMEKKTKEQPVASERNPDVMGVSEEVTPNAGIEPRPPGPDNSDGSDPEPDEFAPKRKQRRYRTTFTSYQLEELEKAFSRTHYPDVFTSVPTLTRGAVPVPPLLGDENATEISIPSSRTLPKDRAVESTSAMKRSTVFVFALALIEYLWINSRRRNRFVTDIFRQFLTSSTLVAKKINWIWCTPLQWRPEKIAAKVVPGTRTIGSGKKDSSESELPGSGGDGVTKRAVHGASPEQEKRRGALLDKQRLREAAAVERMLAVWFQNRRAKWRKQEKVGPQGHPYNPYLSPGGGGPAPSVVAPSLPNPFNLPFGLRKPFDSLTFRYPPHVLPGYLPSPPGYHRGAPALLPPSVGLYPSASSFQTLLANISAAQRPKLPAQEFTASPPLSPGSSTAVTPPDVDRRSSSIASLRLKAREHELRLEMLRQNGDLIS</sequence>
<dbReference type="GO" id="GO:0000977">
    <property type="term" value="F:RNA polymerase II transcription regulatory region sequence-specific DNA binding"/>
    <property type="evidence" value="ECO:0007669"/>
    <property type="project" value="TreeGrafter"/>
</dbReference>
<gene>
    <name evidence="7" type="ORF">GEV33_012355</name>
</gene>
<keyword evidence="8" id="KW-1185">Reference proteome</keyword>
<evidence type="ECO:0000256" key="1">
    <source>
        <dbReference type="ARBA" id="ARBA00004123"/>
    </source>
</evidence>
<feature type="compositionally biased region" description="Basic and acidic residues" evidence="4">
    <location>
        <begin position="263"/>
        <end position="272"/>
    </location>
</feature>
<evidence type="ECO:0000313" key="8">
    <source>
        <dbReference type="Proteomes" id="UP000719412"/>
    </source>
</evidence>
<evidence type="ECO:0000313" key="7">
    <source>
        <dbReference type="EMBL" id="KAH0810438.1"/>
    </source>
</evidence>
<reference evidence="7" key="1">
    <citation type="journal article" date="2020" name="J Insects Food Feed">
        <title>The yellow mealworm (Tenebrio molitor) genome: a resource for the emerging insects as food and feed industry.</title>
        <authorList>
            <person name="Eriksson T."/>
            <person name="Andere A."/>
            <person name="Kelstrup H."/>
            <person name="Emery V."/>
            <person name="Picard C."/>
        </authorList>
    </citation>
    <scope>NUCLEOTIDE SEQUENCE</scope>
    <source>
        <strain evidence="7">Stoneville</strain>
        <tissue evidence="7">Whole head</tissue>
    </source>
</reference>
<dbReference type="InterPro" id="IPR050649">
    <property type="entry name" value="Paired_Homeobox_TFs"/>
</dbReference>
<dbReference type="Gene3D" id="1.10.10.60">
    <property type="entry name" value="Homeodomain-like"/>
    <property type="match status" value="2"/>
</dbReference>
<reference evidence="7" key="2">
    <citation type="submission" date="2021-08" db="EMBL/GenBank/DDBJ databases">
        <authorList>
            <person name="Eriksson T."/>
        </authorList>
    </citation>
    <scope>NUCLEOTIDE SEQUENCE</scope>
    <source>
        <strain evidence="7">Stoneville</strain>
        <tissue evidence="7">Whole head</tissue>
    </source>
</reference>